<dbReference type="InterPro" id="IPR013785">
    <property type="entry name" value="Aldolase_TIM"/>
</dbReference>
<dbReference type="EMBL" id="JAEKJA010000013">
    <property type="protein sequence ID" value="MBJ3777168.1"/>
    <property type="molecule type" value="Genomic_DNA"/>
</dbReference>
<accession>A0A934IIM2</accession>
<sequence length="193" mass="19976">MILVAPAQLPSAALAEAIGGGDVAAVVLPAASAETDELVRVAQQAGVAALLGYDFESGAALPWPVQHGADGIHASGGFDECYRAVDTRPEGATIGALARDRHEAMTLGDTGADYIWFGDDARLDEDALALASWWQALFEVPAVIAGPCEWSAIDRLIATKSEFIAVNVFQGSVGPGEQVAYINARLQNGVAAS</sequence>
<dbReference type="Pfam" id="PF02581">
    <property type="entry name" value="TMP-TENI"/>
    <property type="match status" value="1"/>
</dbReference>
<dbReference type="RefSeq" id="WP_198883071.1">
    <property type="nucleotide sequence ID" value="NZ_JAEKJA010000013.1"/>
</dbReference>
<name>A0A934IIM2_9HYPH</name>
<gene>
    <name evidence="2" type="ORF">JCR33_15790</name>
</gene>
<keyword evidence="3" id="KW-1185">Reference proteome</keyword>
<evidence type="ECO:0000313" key="2">
    <source>
        <dbReference type="EMBL" id="MBJ3777168.1"/>
    </source>
</evidence>
<proteinExistence type="predicted"/>
<dbReference type="InterPro" id="IPR022998">
    <property type="entry name" value="ThiamineP_synth_TenI"/>
</dbReference>
<evidence type="ECO:0000259" key="1">
    <source>
        <dbReference type="Pfam" id="PF02581"/>
    </source>
</evidence>
<dbReference type="AlphaFoldDB" id="A0A934IIM2"/>
<dbReference type="Gene3D" id="3.20.20.70">
    <property type="entry name" value="Aldolase class I"/>
    <property type="match status" value="1"/>
</dbReference>
<feature type="domain" description="Thiamine phosphate synthase/TenI" evidence="1">
    <location>
        <begin position="12"/>
        <end position="166"/>
    </location>
</feature>
<comment type="caution">
    <text evidence="2">The sequence shown here is derived from an EMBL/GenBank/DDBJ whole genome shotgun (WGS) entry which is preliminary data.</text>
</comment>
<dbReference type="SUPFAM" id="SSF51391">
    <property type="entry name" value="Thiamin phosphate synthase"/>
    <property type="match status" value="1"/>
</dbReference>
<organism evidence="2 3">
    <name type="scientific">Acuticoccus mangrovi</name>
    <dbReference type="NCBI Taxonomy" id="2796142"/>
    <lineage>
        <taxon>Bacteria</taxon>
        <taxon>Pseudomonadati</taxon>
        <taxon>Pseudomonadota</taxon>
        <taxon>Alphaproteobacteria</taxon>
        <taxon>Hyphomicrobiales</taxon>
        <taxon>Amorphaceae</taxon>
        <taxon>Acuticoccus</taxon>
    </lineage>
</organism>
<dbReference type="InterPro" id="IPR036206">
    <property type="entry name" value="ThiamineP_synth_sf"/>
</dbReference>
<dbReference type="Proteomes" id="UP000609531">
    <property type="component" value="Unassembled WGS sequence"/>
</dbReference>
<reference evidence="2" key="1">
    <citation type="submission" date="2020-12" db="EMBL/GenBank/DDBJ databases">
        <title>Bacterial taxonomy.</title>
        <authorList>
            <person name="Pan X."/>
        </authorList>
    </citation>
    <scope>NUCLEOTIDE SEQUENCE</scope>
    <source>
        <strain evidence="2">B2012</strain>
    </source>
</reference>
<protein>
    <submittedName>
        <fullName evidence="2">Thiamine phosphate synthase</fullName>
    </submittedName>
</protein>
<evidence type="ECO:0000313" key="3">
    <source>
        <dbReference type="Proteomes" id="UP000609531"/>
    </source>
</evidence>
<dbReference type="GO" id="GO:0009228">
    <property type="term" value="P:thiamine biosynthetic process"/>
    <property type="evidence" value="ECO:0007669"/>
    <property type="project" value="UniProtKB-KW"/>
</dbReference>